<keyword evidence="1" id="KW-0472">Membrane</keyword>
<evidence type="ECO:0000313" key="2">
    <source>
        <dbReference type="EMBL" id="TCN70607.1"/>
    </source>
</evidence>
<reference evidence="2 3" key="1">
    <citation type="submission" date="2019-03" db="EMBL/GenBank/DDBJ databases">
        <title>Genomic Encyclopedia of Archaeal and Bacterial Type Strains, Phase II (KMG-II): from individual species to whole genera.</title>
        <authorList>
            <person name="Goeker M."/>
        </authorList>
    </citation>
    <scope>NUCLEOTIDE SEQUENCE [LARGE SCALE GENOMIC DNA]</scope>
    <source>
        <strain evidence="2 3">RL-C</strain>
    </source>
</reference>
<proteinExistence type="predicted"/>
<dbReference type="Pfam" id="PF07332">
    <property type="entry name" value="Phage_holin_3_6"/>
    <property type="match status" value="1"/>
</dbReference>
<dbReference type="Proteomes" id="UP000294830">
    <property type="component" value="Unassembled WGS sequence"/>
</dbReference>
<evidence type="ECO:0000256" key="1">
    <source>
        <dbReference type="SAM" id="Phobius"/>
    </source>
</evidence>
<dbReference type="EMBL" id="SLWB01000003">
    <property type="protein sequence ID" value="TCN70607.1"/>
    <property type="molecule type" value="Genomic_DNA"/>
</dbReference>
<dbReference type="RefSeq" id="WP_131838468.1">
    <property type="nucleotide sequence ID" value="NZ_SLWB01000003.1"/>
</dbReference>
<keyword evidence="3" id="KW-1185">Reference proteome</keyword>
<accession>A0A4R2EQF0</accession>
<name>A0A4R2EQF0_9BACT</name>
<keyword evidence="1" id="KW-0812">Transmembrane</keyword>
<dbReference type="AlphaFoldDB" id="A0A4R2EQF0"/>
<keyword evidence="1" id="KW-1133">Transmembrane helix</keyword>
<gene>
    <name evidence="2" type="ORF">CLV25_103127</name>
</gene>
<organism evidence="2 3">
    <name type="scientific">Acetobacteroides hydrogenigenes</name>
    <dbReference type="NCBI Taxonomy" id="979970"/>
    <lineage>
        <taxon>Bacteria</taxon>
        <taxon>Pseudomonadati</taxon>
        <taxon>Bacteroidota</taxon>
        <taxon>Bacteroidia</taxon>
        <taxon>Bacteroidales</taxon>
        <taxon>Rikenellaceae</taxon>
        <taxon>Acetobacteroides</taxon>
    </lineage>
</organism>
<feature type="transmembrane region" description="Helical" evidence="1">
    <location>
        <begin position="73"/>
        <end position="94"/>
    </location>
</feature>
<evidence type="ECO:0000313" key="3">
    <source>
        <dbReference type="Proteomes" id="UP000294830"/>
    </source>
</evidence>
<protein>
    <submittedName>
        <fullName evidence="2">Putative superfamily III holin-X</fullName>
    </submittedName>
</protein>
<sequence>MEDKTVQVESLIEKAQRYGQTSIELLRLKAVDKSSEAVSTIASVWAVVVPVVFSSILLSIGLSIWIGEAMGKLYLGFFVVAGFFLTIALTIFLCRMRWIKRPLKNFIIRQLLKKSSS</sequence>
<dbReference type="InterPro" id="IPR009937">
    <property type="entry name" value="Phage_holin_3_6"/>
</dbReference>
<dbReference type="OrthoDB" id="678770at2"/>
<comment type="caution">
    <text evidence="2">The sequence shown here is derived from an EMBL/GenBank/DDBJ whole genome shotgun (WGS) entry which is preliminary data.</text>
</comment>
<feature type="transmembrane region" description="Helical" evidence="1">
    <location>
        <begin position="37"/>
        <end position="67"/>
    </location>
</feature>